<feature type="non-terminal residue" evidence="1">
    <location>
        <position position="428"/>
    </location>
</feature>
<evidence type="ECO:0000313" key="1">
    <source>
        <dbReference type="EMBL" id="KKN35016.1"/>
    </source>
</evidence>
<gene>
    <name evidence="1" type="ORF">LCGC14_0788060</name>
</gene>
<accession>A0A0F9SDD4</accession>
<proteinExistence type="predicted"/>
<protein>
    <submittedName>
        <fullName evidence="1">Uncharacterized protein</fullName>
    </submittedName>
</protein>
<dbReference type="AlphaFoldDB" id="A0A0F9SDD4"/>
<sequence length="428" mass="48258">MPAKRFSDSDWQAIGEFVKSEFARRQEKRRNLERLWKEIDRQIAMTPVPRKVESGKETDWFPNTEMPLQFNALEVIAADARRLKFPRGTEWFEVKAELSDKYETRWNARREQHPLTGDVALPHKLDQEGADTLVKTVLDHYHRLYDFRGQVDLFDAEAIKYGTALARVRPVKMAKFSHDFRGQRNVNLTGPAVITCSIKNTYLDDRQTAVLHEGVATTPAIIRVNMQQIDALKRAAKKGGKKNGWIFSQLKKIEDPADDDGERGIVEMLEYEGDLIVPRSRGSIFLPNVIVTVAVRAGIAFPVRFRESPVPFKSYVIGHYMRDDVRSAYGSSPLMKGQPIQEACTMVFNNLMATAAFNGRPPTVYDRHDTEMAAGGGPELYPGVMFGADSPNAVEVLEIGDIGGLLNVYLALLKQYEDLTGANDPRRG</sequence>
<organism evidence="1">
    <name type="scientific">marine sediment metagenome</name>
    <dbReference type="NCBI Taxonomy" id="412755"/>
    <lineage>
        <taxon>unclassified sequences</taxon>
        <taxon>metagenomes</taxon>
        <taxon>ecological metagenomes</taxon>
    </lineage>
</organism>
<name>A0A0F9SDD4_9ZZZZ</name>
<comment type="caution">
    <text evidence="1">The sequence shown here is derived from an EMBL/GenBank/DDBJ whole genome shotgun (WGS) entry which is preliminary data.</text>
</comment>
<reference evidence="1" key="1">
    <citation type="journal article" date="2015" name="Nature">
        <title>Complex archaea that bridge the gap between prokaryotes and eukaryotes.</title>
        <authorList>
            <person name="Spang A."/>
            <person name="Saw J.H."/>
            <person name="Jorgensen S.L."/>
            <person name="Zaremba-Niedzwiedzka K."/>
            <person name="Martijn J."/>
            <person name="Lind A.E."/>
            <person name="van Eijk R."/>
            <person name="Schleper C."/>
            <person name="Guy L."/>
            <person name="Ettema T.J."/>
        </authorList>
    </citation>
    <scope>NUCLEOTIDE SEQUENCE</scope>
</reference>
<dbReference type="EMBL" id="LAZR01002069">
    <property type="protein sequence ID" value="KKN35016.1"/>
    <property type="molecule type" value="Genomic_DNA"/>
</dbReference>